<protein>
    <submittedName>
        <fullName evidence="1">Uncharacterized protein</fullName>
    </submittedName>
</protein>
<gene>
    <name evidence="1" type="ORF">FSB_LOCUS23342</name>
</gene>
<dbReference type="EMBL" id="OIVN01001569">
    <property type="protein sequence ID" value="SPC95460.1"/>
    <property type="molecule type" value="Genomic_DNA"/>
</dbReference>
<dbReference type="AlphaFoldDB" id="A0A2N9G7P1"/>
<reference evidence="1" key="1">
    <citation type="submission" date="2018-02" db="EMBL/GenBank/DDBJ databases">
        <authorList>
            <person name="Cohen D.B."/>
            <person name="Kent A.D."/>
        </authorList>
    </citation>
    <scope>NUCLEOTIDE SEQUENCE</scope>
</reference>
<sequence length="57" mass="6363">MPSCICRSVCSRASACGVPCAWRWLAATRLLLLQFFVPVDRWLRDLVADRGGPVVSR</sequence>
<organism evidence="1">
    <name type="scientific">Fagus sylvatica</name>
    <name type="common">Beechnut</name>
    <dbReference type="NCBI Taxonomy" id="28930"/>
    <lineage>
        <taxon>Eukaryota</taxon>
        <taxon>Viridiplantae</taxon>
        <taxon>Streptophyta</taxon>
        <taxon>Embryophyta</taxon>
        <taxon>Tracheophyta</taxon>
        <taxon>Spermatophyta</taxon>
        <taxon>Magnoliopsida</taxon>
        <taxon>eudicotyledons</taxon>
        <taxon>Gunneridae</taxon>
        <taxon>Pentapetalae</taxon>
        <taxon>rosids</taxon>
        <taxon>fabids</taxon>
        <taxon>Fagales</taxon>
        <taxon>Fagaceae</taxon>
        <taxon>Fagus</taxon>
    </lineage>
</organism>
<evidence type="ECO:0000313" key="1">
    <source>
        <dbReference type="EMBL" id="SPC95460.1"/>
    </source>
</evidence>
<name>A0A2N9G7P1_FAGSY</name>
<proteinExistence type="predicted"/>
<accession>A0A2N9G7P1</accession>